<protein>
    <submittedName>
        <fullName evidence="3">Serine hydrolase domain-containing protein</fullName>
    </submittedName>
</protein>
<dbReference type="Proteomes" id="UP001499993">
    <property type="component" value="Unassembled WGS sequence"/>
</dbReference>
<dbReference type="InterPro" id="IPR001466">
    <property type="entry name" value="Beta-lactam-related"/>
</dbReference>
<evidence type="ECO:0000313" key="4">
    <source>
        <dbReference type="Proteomes" id="UP001499993"/>
    </source>
</evidence>
<dbReference type="PANTHER" id="PTHR43283:SF11">
    <property type="entry name" value="BETA-LACTAMASE-RELATED DOMAIN-CONTAINING PROTEIN"/>
    <property type="match status" value="1"/>
</dbReference>
<evidence type="ECO:0000313" key="3">
    <source>
        <dbReference type="EMBL" id="GAA4939297.1"/>
    </source>
</evidence>
<dbReference type="PANTHER" id="PTHR43283">
    <property type="entry name" value="BETA-LACTAMASE-RELATED"/>
    <property type="match status" value="1"/>
</dbReference>
<keyword evidence="4" id="KW-1185">Reference proteome</keyword>
<feature type="domain" description="Beta-lactamase-related" evidence="2">
    <location>
        <begin position="27"/>
        <end position="342"/>
    </location>
</feature>
<dbReference type="GO" id="GO:0016787">
    <property type="term" value="F:hydrolase activity"/>
    <property type="evidence" value="ECO:0007669"/>
    <property type="project" value="UniProtKB-KW"/>
</dbReference>
<gene>
    <name evidence="3" type="ORF">GCM10023224_20940</name>
</gene>
<evidence type="ECO:0000259" key="2">
    <source>
        <dbReference type="Pfam" id="PF00144"/>
    </source>
</evidence>
<dbReference type="InterPro" id="IPR050789">
    <property type="entry name" value="Diverse_Enzym_Activities"/>
</dbReference>
<dbReference type="Pfam" id="PF00144">
    <property type="entry name" value="Beta-lactamase"/>
    <property type="match status" value="1"/>
</dbReference>
<dbReference type="InterPro" id="IPR012338">
    <property type="entry name" value="Beta-lactam/transpept-like"/>
</dbReference>
<dbReference type="EMBL" id="BAABIK010000009">
    <property type="protein sequence ID" value="GAA4939297.1"/>
    <property type="molecule type" value="Genomic_DNA"/>
</dbReference>
<dbReference type="Gene3D" id="3.40.710.10">
    <property type="entry name" value="DD-peptidase/beta-lactamase superfamily"/>
    <property type="match status" value="1"/>
</dbReference>
<keyword evidence="1 3" id="KW-0378">Hydrolase</keyword>
<comment type="caution">
    <text evidence="3">The sequence shown here is derived from an EMBL/GenBank/DDBJ whole genome shotgun (WGS) entry which is preliminary data.</text>
</comment>
<proteinExistence type="predicted"/>
<organism evidence="3 4">
    <name type="scientific">Streptomonospora halophila</name>
    <dbReference type="NCBI Taxonomy" id="427369"/>
    <lineage>
        <taxon>Bacteria</taxon>
        <taxon>Bacillati</taxon>
        <taxon>Actinomycetota</taxon>
        <taxon>Actinomycetes</taxon>
        <taxon>Streptosporangiales</taxon>
        <taxon>Nocardiopsidaceae</taxon>
        <taxon>Streptomonospora</taxon>
    </lineage>
</organism>
<reference evidence="4" key="1">
    <citation type="journal article" date="2019" name="Int. J. Syst. Evol. Microbiol.">
        <title>The Global Catalogue of Microorganisms (GCM) 10K type strain sequencing project: providing services to taxonomists for standard genome sequencing and annotation.</title>
        <authorList>
            <consortium name="The Broad Institute Genomics Platform"/>
            <consortium name="The Broad Institute Genome Sequencing Center for Infectious Disease"/>
            <person name="Wu L."/>
            <person name="Ma J."/>
        </authorList>
    </citation>
    <scope>NUCLEOTIDE SEQUENCE [LARGE SCALE GENOMIC DNA]</scope>
    <source>
        <strain evidence="4">JCM 18123</strain>
    </source>
</reference>
<sequence length="350" mass="37588">MAGLGGEGRVLDGDWLAETGAEIRGVLKVMVDAGWLPGGTAVVGTDSMWEFVSVGGIGETVGDHPAAPDVRYDVASLTKVMATWPLMGRVVAEGLVGLDAPLGSYFSGGPFPGGQVTVRQILTHTSRLNPVTWLERYVGTEQDLAEAILAEPLDEEGYRYIDRGFILLGLLLERLLGDPLDRLAGELWSVAGMPSTTYGPLSRSPAVAPTERRIPGTAPTWGVVHDEAAALMGGVAGHAGVFTTAIDLGVFARDLLRVHDRSRGRRDAFSEYLRQSWRPQVPADEHFSRGLAWLVTDDGLVYHHGYTGVSLFLHPATGRYVGLLTNAVHHGRRRTGLFDLRAAVRASFAG</sequence>
<evidence type="ECO:0000256" key="1">
    <source>
        <dbReference type="ARBA" id="ARBA00022801"/>
    </source>
</evidence>
<name>A0ABP9GE25_9ACTN</name>
<accession>A0ABP9GE25</accession>
<dbReference type="SUPFAM" id="SSF56601">
    <property type="entry name" value="beta-lactamase/transpeptidase-like"/>
    <property type="match status" value="1"/>
</dbReference>